<dbReference type="GO" id="GO:0006955">
    <property type="term" value="P:immune response"/>
    <property type="evidence" value="ECO:0007669"/>
    <property type="project" value="InterPro"/>
</dbReference>
<evidence type="ECO:0000256" key="3">
    <source>
        <dbReference type="SAM" id="MobiDB-lite"/>
    </source>
</evidence>
<dbReference type="PANTHER" id="PTHR46943">
    <property type="entry name" value="PENTRAXIN-RELATED PROTEIN PTX3"/>
    <property type="match status" value="1"/>
</dbReference>
<keyword evidence="2" id="KW-1015">Disulfide bond</keyword>
<dbReference type="PANTHER" id="PTHR46943:SF1">
    <property type="entry name" value="PENTRAXIN-RELATED PROTEIN PTX3"/>
    <property type="match status" value="1"/>
</dbReference>
<keyword evidence="6" id="KW-0430">Lectin</keyword>
<dbReference type="InterPro" id="IPR013320">
    <property type="entry name" value="ConA-like_dom_sf"/>
</dbReference>
<feature type="signal peptide" evidence="4">
    <location>
        <begin position="1"/>
        <end position="40"/>
    </location>
</feature>
<feature type="chain" id="PRO_5008710748" evidence="4">
    <location>
        <begin position="41"/>
        <end position="1241"/>
    </location>
</feature>
<evidence type="ECO:0000313" key="7">
    <source>
        <dbReference type="Proteomes" id="UP000199504"/>
    </source>
</evidence>
<dbReference type="GO" id="GO:0030246">
    <property type="term" value="F:carbohydrate binding"/>
    <property type="evidence" value="ECO:0007669"/>
    <property type="project" value="UniProtKB-KW"/>
</dbReference>
<evidence type="ECO:0000259" key="5">
    <source>
        <dbReference type="SMART" id="SM00560"/>
    </source>
</evidence>
<feature type="region of interest" description="Disordered" evidence="3">
    <location>
        <begin position="260"/>
        <end position="282"/>
    </location>
</feature>
<dbReference type="Gene3D" id="2.60.120.200">
    <property type="match status" value="2"/>
</dbReference>
<dbReference type="AlphaFoldDB" id="A0A1C4ZZ35"/>
<evidence type="ECO:0000256" key="4">
    <source>
        <dbReference type="SAM" id="SignalP"/>
    </source>
</evidence>
<dbReference type="InterPro" id="IPR042837">
    <property type="entry name" value="PTX3"/>
</dbReference>
<feature type="domain" description="LamG-like jellyroll fold" evidence="5">
    <location>
        <begin position="1066"/>
        <end position="1223"/>
    </location>
</feature>
<dbReference type="SMART" id="SM00560">
    <property type="entry name" value="LamGL"/>
    <property type="match status" value="2"/>
</dbReference>
<organism evidence="6 7">
    <name type="scientific">Micromonospora mirobrigensis</name>
    <dbReference type="NCBI Taxonomy" id="262898"/>
    <lineage>
        <taxon>Bacteria</taxon>
        <taxon>Bacillati</taxon>
        <taxon>Actinomycetota</taxon>
        <taxon>Actinomycetes</taxon>
        <taxon>Micromonosporales</taxon>
        <taxon>Micromonosporaceae</taxon>
        <taxon>Micromonospora</taxon>
    </lineage>
</organism>
<gene>
    <name evidence="6" type="ORF">GA0070564_10762</name>
</gene>
<evidence type="ECO:0000256" key="2">
    <source>
        <dbReference type="ARBA" id="ARBA00023157"/>
    </source>
</evidence>
<dbReference type="EMBL" id="FMCX01000007">
    <property type="protein sequence ID" value="SCF38230.1"/>
    <property type="molecule type" value="Genomic_DNA"/>
</dbReference>
<dbReference type="InterPro" id="IPR006558">
    <property type="entry name" value="LamG-like"/>
</dbReference>
<accession>A0A1C4ZZ35</accession>
<evidence type="ECO:0000313" key="6">
    <source>
        <dbReference type="EMBL" id="SCF38230.1"/>
    </source>
</evidence>
<dbReference type="Pfam" id="PF13385">
    <property type="entry name" value="Laminin_G_3"/>
    <property type="match status" value="2"/>
</dbReference>
<feature type="domain" description="LamG-like jellyroll fold" evidence="5">
    <location>
        <begin position="799"/>
        <end position="952"/>
    </location>
</feature>
<evidence type="ECO:0000256" key="1">
    <source>
        <dbReference type="ARBA" id="ARBA00022729"/>
    </source>
</evidence>
<dbReference type="STRING" id="262898.GA0070564_10762"/>
<proteinExistence type="predicted"/>
<dbReference type="SUPFAM" id="SSF49899">
    <property type="entry name" value="Concanavalin A-like lectins/glucanases"/>
    <property type="match status" value="2"/>
</dbReference>
<protein>
    <submittedName>
        <fullName evidence="6">Concanavalin A-like lectin/glucanases superfamily protein</fullName>
    </submittedName>
</protein>
<name>A0A1C4ZZ35_9ACTN</name>
<keyword evidence="1 4" id="KW-0732">Signal</keyword>
<reference evidence="7" key="1">
    <citation type="submission" date="2016-06" db="EMBL/GenBank/DDBJ databases">
        <authorList>
            <person name="Varghese N."/>
            <person name="Submissions Spin"/>
        </authorList>
    </citation>
    <scope>NUCLEOTIDE SEQUENCE [LARGE SCALE GENOMIC DNA]</scope>
    <source>
        <strain evidence="7">DSM 44830</strain>
    </source>
</reference>
<keyword evidence="7" id="KW-1185">Reference proteome</keyword>
<sequence>MVPGRSMLPAFFLRRSRITAAGAAAVVMSSLLVAPSPVEAAAPLSAPAAPAGPSVAPDAGSAAARAKRSGVRVEVASARTELTQVFANPSGGFTSESAVVPQRVRRADGAWADVDLNLRPGADGSLRPGVSVADVRFSAGGNGPAVTLLRQGKSLTLSWPGGLPKPTVSADSATYAEVLPGTDLVLRATRTGFTHVFAVKTPQAAANPALRTLRFDLGGDARVVRGADGRLSAVAGSDVLAAAEPAVMWDSASTPSATSARSLAASGADQGGGSPSRSSAVAPGDVARTAAVGVEVAGGDLVLRPDAKLLAGATAFPVFIDPAWSTGKTRWAYATNDNSNNSDLSVARVGRDPDSGKIYRSYFDFPVGALKSKHIQSAYVQMKLDHSWSCTDTPTYLFHTAGIASTPRTKWAPGLIGLKSSANSHANEGSGCSDSPQPDMTVNFTGSSVTSVIQSHATNGWSNITLGFCACSATNGSGESTTDRWKKFFPNNAKLVVDFDNIPGAPTNLQAGGVACVSGQRIAIGSPTPTLSAIFRDADTTQALRTAYEWLQIPSTGTYNDATPRKTAPAGASVPANGRSTTAGLSGVVDGVSYAFRARATDPAPYSKTGAWSAWCEFTVDRKVPPVTVELSSANPRPLPGTVASFGFKTTDLTVTKFHYGWTSPTIEVPASRACVGVVGGGSVCYQVGGASVVVPKYGMNTLHVDAIDGAGNEGHGSVEFTADRPSPAVARWGLESFPGVTQAQALADSQPALAGDTPLTPSGTAWASDVRLVGGQTVDFNGATSYASTGAPVIDRSKSFSMAAWVKLGKQGDALPTDNRVIVSQEGDTTSSFTLGYLADGGRKKFAIWAHTVDANPTTAYATAVAPTSPTMGVWTHVAGAYDAAAGTFVLYVNGVQVASTALGLDGSLKPWPTARRISVGREWHYSAATTKYWQGQLADVQIFDRAVVPQDFTGQLKEDPTSGGFDEPGMLSSVQVGDWNFTGATPCWQESTDPTLCNAPEAGQFGRRLALTLGTDVGSDGRDFLSFDSHALADPSQATIEYGRSLRDVGGGNWQETPVLRTEDSFSVSVWMRPESLGSTQTAVAQAGAKQSAFYLGLRTKNISGTLENRWCFSLFGVDSTPLNGNAADAQSGLLNSDDLNHWTHLVGVYDRGRRESRLYVNGDLVAKLPFPTAFTGAFGATGPLFVGAARYTSTTTPQVVDLVQGDVGNLGLFQGALTDVEVKKINEKYAGDVVTPIE</sequence>
<dbReference type="Proteomes" id="UP000199504">
    <property type="component" value="Unassembled WGS sequence"/>
</dbReference>